<dbReference type="EMBL" id="BKAG01000027">
    <property type="protein sequence ID" value="GEP44260.1"/>
    <property type="molecule type" value="Genomic_DNA"/>
</dbReference>
<accession>A0A512MBY2</accession>
<name>A0A512MBY2_9BACT</name>
<gene>
    <name evidence="1" type="ORF">BGE01nite_35510</name>
</gene>
<dbReference type="AlphaFoldDB" id="A0A512MBY2"/>
<dbReference type="Proteomes" id="UP000321577">
    <property type="component" value="Unassembled WGS sequence"/>
</dbReference>
<organism evidence="1 2">
    <name type="scientific">Brevifollis gellanilyticus</name>
    <dbReference type="NCBI Taxonomy" id="748831"/>
    <lineage>
        <taxon>Bacteria</taxon>
        <taxon>Pseudomonadati</taxon>
        <taxon>Verrucomicrobiota</taxon>
        <taxon>Verrucomicrobiia</taxon>
        <taxon>Verrucomicrobiales</taxon>
        <taxon>Verrucomicrobiaceae</taxon>
    </lineage>
</organism>
<dbReference type="RefSeq" id="WP_146852041.1">
    <property type="nucleotide sequence ID" value="NZ_BKAG01000027.1"/>
</dbReference>
<evidence type="ECO:0000313" key="2">
    <source>
        <dbReference type="Proteomes" id="UP000321577"/>
    </source>
</evidence>
<dbReference type="OrthoDB" id="185355at2"/>
<keyword evidence="2" id="KW-1185">Reference proteome</keyword>
<comment type="caution">
    <text evidence="1">The sequence shown here is derived from an EMBL/GenBank/DDBJ whole genome shotgun (WGS) entry which is preliminary data.</text>
</comment>
<sequence length="569" mass="57389">MKNSPQPSSVLETLESRLAPAGVVALSLTASGALTITGDALSNDFQITESGNDWTIASQAGGDTLFRLNGGAVVSSITFDAPLSVSANLGAGNDKALFSATLVPGNLLLDAGAGDDTVDLTDVSIGGTTTVRMGIGHDYFTAGGDLFFAKAVSVDLGTGQNTFDVNADSLLTNAGISAVASGSAVELQTFILAAEVADVRGAITLRTTTASSTDFEIGALTGDSLKAAGIITLASAGGSDNVTLTGDIETLSTLAINLGSGDNKVVTGDAGLIKANALTYVGGAHKDNVTFYNDTLQVAKGMSFSGGAGENLLDLFPVTSLSIGGALSYVGGTGNDTLLVDGPSVAIGGLVSMGASSGNNAFGLNAVLANVGGVSFSAGVGNDTVDVGQFEGDSSLVTVRGNVSISTGSGSADVMVRDADIYGNLAISTAVVLGGIDTVQLLDSDFRGTVGINLAGSAHSDVVVRDGIFDRAVTINTGGGDDYVAFDTDTEVSSIYSVFDGYVRINLGAGTDIFAAGSNPAVDTVGNDFNSYIDVNGGAGYDYAYFMHHQYNNGFNGPLPWTYAVEEYY</sequence>
<reference evidence="1 2" key="1">
    <citation type="submission" date="2019-07" db="EMBL/GenBank/DDBJ databases">
        <title>Whole genome shotgun sequence of Brevifollis gellanilyticus NBRC 108608.</title>
        <authorList>
            <person name="Hosoyama A."/>
            <person name="Uohara A."/>
            <person name="Ohji S."/>
            <person name="Ichikawa N."/>
        </authorList>
    </citation>
    <scope>NUCLEOTIDE SEQUENCE [LARGE SCALE GENOMIC DNA]</scope>
    <source>
        <strain evidence="1 2">NBRC 108608</strain>
    </source>
</reference>
<protein>
    <submittedName>
        <fullName evidence="1">Uncharacterized protein</fullName>
    </submittedName>
</protein>
<proteinExistence type="predicted"/>
<evidence type="ECO:0000313" key="1">
    <source>
        <dbReference type="EMBL" id="GEP44260.1"/>
    </source>
</evidence>
<dbReference type="PRINTS" id="PR00313">
    <property type="entry name" value="CABNDNGRPT"/>
</dbReference>